<evidence type="ECO:0000313" key="14">
    <source>
        <dbReference type="EMBL" id="REE93002.1"/>
    </source>
</evidence>
<evidence type="ECO:0000256" key="1">
    <source>
        <dbReference type="ARBA" id="ARBA00002919"/>
    </source>
</evidence>
<dbReference type="InterPro" id="IPR050838">
    <property type="entry name" value="Ketopantoate_reductase"/>
</dbReference>
<comment type="similarity">
    <text evidence="3 11">Belongs to the ketopantoate reductase family.</text>
</comment>
<dbReference type="InterPro" id="IPR013328">
    <property type="entry name" value="6PGD_dom2"/>
</dbReference>
<comment type="pathway">
    <text evidence="2 11">Cofactor biosynthesis; (R)-pantothenate biosynthesis; (R)-pantoate from 3-methyl-2-oxobutanoate: step 2/2.</text>
</comment>
<evidence type="ECO:0000256" key="3">
    <source>
        <dbReference type="ARBA" id="ARBA00007870"/>
    </source>
</evidence>
<evidence type="ECO:0000256" key="8">
    <source>
        <dbReference type="ARBA" id="ARBA00023002"/>
    </source>
</evidence>
<evidence type="ECO:0000256" key="9">
    <source>
        <dbReference type="ARBA" id="ARBA00032024"/>
    </source>
</evidence>
<protein>
    <recommendedName>
        <fullName evidence="5 11">2-dehydropantoate 2-reductase</fullName>
        <ecNumber evidence="4 11">1.1.1.169</ecNumber>
    </recommendedName>
    <alternativeName>
        <fullName evidence="9 11">Ketopantoate reductase</fullName>
    </alternativeName>
</protein>
<dbReference type="InterPro" id="IPR013752">
    <property type="entry name" value="KPA_reductase"/>
</dbReference>
<dbReference type="NCBIfam" id="TIGR00745">
    <property type="entry name" value="apbA_panE"/>
    <property type="match status" value="1"/>
</dbReference>
<evidence type="ECO:0000256" key="6">
    <source>
        <dbReference type="ARBA" id="ARBA00022655"/>
    </source>
</evidence>
<comment type="function">
    <text evidence="1 11">Catalyzes the NADPH-dependent reduction of ketopantoate into pantoic acid.</text>
</comment>
<evidence type="ECO:0000256" key="10">
    <source>
        <dbReference type="ARBA" id="ARBA00048793"/>
    </source>
</evidence>
<dbReference type="SUPFAM" id="SSF51735">
    <property type="entry name" value="NAD(P)-binding Rossmann-fold domains"/>
    <property type="match status" value="1"/>
</dbReference>
<dbReference type="AlphaFoldDB" id="A0A3D9SDS1"/>
<dbReference type="OrthoDB" id="9800163at2"/>
<dbReference type="GO" id="GO:0008677">
    <property type="term" value="F:2-dehydropantoate 2-reductase activity"/>
    <property type="evidence" value="ECO:0007669"/>
    <property type="project" value="UniProtKB-EC"/>
</dbReference>
<feature type="domain" description="Ketopantoate reductase N-terminal" evidence="12">
    <location>
        <begin position="3"/>
        <end position="167"/>
    </location>
</feature>
<dbReference type="Pfam" id="PF08546">
    <property type="entry name" value="ApbA_C"/>
    <property type="match status" value="1"/>
</dbReference>
<proteinExistence type="inferred from homology"/>
<evidence type="ECO:0000256" key="7">
    <source>
        <dbReference type="ARBA" id="ARBA00022857"/>
    </source>
</evidence>
<evidence type="ECO:0000259" key="12">
    <source>
        <dbReference type="Pfam" id="PF02558"/>
    </source>
</evidence>
<dbReference type="RefSeq" id="WP_116187462.1">
    <property type="nucleotide sequence ID" value="NZ_QTTN01000002.1"/>
</dbReference>
<accession>A0A3D9SDS1</accession>
<dbReference type="InterPro" id="IPR013332">
    <property type="entry name" value="KPR_N"/>
</dbReference>
<dbReference type="GO" id="GO:0005737">
    <property type="term" value="C:cytoplasm"/>
    <property type="evidence" value="ECO:0007669"/>
    <property type="project" value="TreeGrafter"/>
</dbReference>
<sequence>MKIIIVGAGALGLLYGARLARAGVDILMLTYSDNQAEQLNKEGIALIEGENLVSRIPVKAASLRSYIADAGQAQEKCDWIWLAVKQAHLDESMLAQLAVLVKQAKTSNAEETPIVALQNGIGHMDKLRAAMPQVPLYAAVTTEGALRVDSNTVHHTGSGSIMLGIWPRSDEITSNRQNLLLKTMEGAGIEAYLSNEVENRVFHKLLINAVINPLTAIFDVRNGDLPLDPQRKRLMETLHTESEQILLAAGMVSEGDSWQRVLQICEATARNESSMLRDVQASRVTEVDWINGGIVSLARKLGKPAPMNEAVLTMIKALHPNT</sequence>
<evidence type="ECO:0000313" key="15">
    <source>
        <dbReference type="Proteomes" id="UP000256304"/>
    </source>
</evidence>
<evidence type="ECO:0000256" key="11">
    <source>
        <dbReference type="RuleBase" id="RU362068"/>
    </source>
</evidence>
<dbReference type="UniPathway" id="UPA00028">
    <property type="reaction ID" value="UER00004"/>
</dbReference>
<dbReference type="GO" id="GO:0050661">
    <property type="term" value="F:NADP binding"/>
    <property type="evidence" value="ECO:0007669"/>
    <property type="project" value="TreeGrafter"/>
</dbReference>
<dbReference type="InterPro" id="IPR003710">
    <property type="entry name" value="ApbA"/>
</dbReference>
<name>A0A3D9SDS1_9BACL</name>
<dbReference type="Gene3D" id="1.10.1040.10">
    <property type="entry name" value="N-(1-d-carboxylethyl)-l-norvaline Dehydrogenase, domain 2"/>
    <property type="match status" value="1"/>
</dbReference>
<dbReference type="SUPFAM" id="SSF48179">
    <property type="entry name" value="6-phosphogluconate dehydrogenase C-terminal domain-like"/>
    <property type="match status" value="1"/>
</dbReference>
<keyword evidence="15" id="KW-1185">Reference proteome</keyword>
<keyword evidence="8 11" id="KW-0560">Oxidoreductase</keyword>
<dbReference type="Proteomes" id="UP000256304">
    <property type="component" value="Unassembled WGS sequence"/>
</dbReference>
<comment type="caution">
    <text evidence="14">The sequence shown here is derived from an EMBL/GenBank/DDBJ whole genome shotgun (WGS) entry which is preliminary data.</text>
</comment>
<dbReference type="GO" id="GO:0015940">
    <property type="term" value="P:pantothenate biosynthetic process"/>
    <property type="evidence" value="ECO:0007669"/>
    <property type="project" value="UniProtKB-UniPathway"/>
</dbReference>
<dbReference type="InterPro" id="IPR036291">
    <property type="entry name" value="NAD(P)-bd_dom_sf"/>
</dbReference>
<dbReference type="EC" id="1.1.1.169" evidence="4 11"/>
<dbReference type="PANTHER" id="PTHR43765:SF2">
    <property type="entry name" value="2-DEHYDROPANTOATE 2-REDUCTASE"/>
    <property type="match status" value="1"/>
</dbReference>
<feature type="domain" description="Ketopantoate reductase C-terminal" evidence="13">
    <location>
        <begin position="198"/>
        <end position="318"/>
    </location>
</feature>
<evidence type="ECO:0000256" key="4">
    <source>
        <dbReference type="ARBA" id="ARBA00013014"/>
    </source>
</evidence>
<dbReference type="PANTHER" id="PTHR43765">
    <property type="entry name" value="2-DEHYDROPANTOATE 2-REDUCTASE-RELATED"/>
    <property type="match status" value="1"/>
</dbReference>
<gene>
    <name evidence="14" type="ORF">A8990_10286</name>
</gene>
<keyword evidence="7 11" id="KW-0521">NADP</keyword>
<dbReference type="InterPro" id="IPR008927">
    <property type="entry name" value="6-PGluconate_DH-like_C_sf"/>
</dbReference>
<evidence type="ECO:0000256" key="2">
    <source>
        <dbReference type="ARBA" id="ARBA00004994"/>
    </source>
</evidence>
<keyword evidence="6 11" id="KW-0566">Pantothenate biosynthesis</keyword>
<evidence type="ECO:0000259" key="13">
    <source>
        <dbReference type="Pfam" id="PF08546"/>
    </source>
</evidence>
<reference evidence="14 15" key="1">
    <citation type="submission" date="2018-08" db="EMBL/GenBank/DDBJ databases">
        <title>Genomic Encyclopedia of Type Strains, Phase III (KMG-III): the genomes of soil and plant-associated and newly described type strains.</title>
        <authorList>
            <person name="Whitman W."/>
        </authorList>
    </citation>
    <scope>NUCLEOTIDE SEQUENCE [LARGE SCALE GENOMIC DNA]</scope>
    <source>
        <strain evidence="14 15">CGMCC 1.10966</strain>
    </source>
</reference>
<organism evidence="14 15">
    <name type="scientific">Paenibacillus taihuensis</name>
    <dbReference type="NCBI Taxonomy" id="1156355"/>
    <lineage>
        <taxon>Bacteria</taxon>
        <taxon>Bacillati</taxon>
        <taxon>Bacillota</taxon>
        <taxon>Bacilli</taxon>
        <taxon>Bacillales</taxon>
        <taxon>Paenibacillaceae</taxon>
        <taxon>Paenibacillus</taxon>
    </lineage>
</organism>
<comment type="catalytic activity">
    <reaction evidence="10 11">
        <text>(R)-pantoate + NADP(+) = 2-dehydropantoate + NADPH + H(+)</text>
        <dbReference type="Rhea" id="RHEA:16233"/>
        <dbReference type="ChEBI" id="CHEBI:11561"/>
        <dbReference type="ChEBI" id="CHEBI:15378"/>
        <dbReference type="ChEBI" id="CHEBI:15980"/>
        <dbReference type="ChEBI" id="CHEBI:57783"/>
        <dbReference type="ChEBI" id="CHEBI:58349"/>
        <dbReference type="EC" id="1.1.1.169"/>
    </reaction>
</comment>
<evidence type="ECO:0000256" key="5">
    <source>
        <dbReference type="ARBA" id="ARBA00019465"/>
    </source>
</evidence>
<dbReference type="EMBL" id="QTTN01000002">
    <property type="protein sequence ID" value="REE93002.1"/>
    <property type="molecule type" value="Genomic_DNA"/>
</dbReference>
<dbReference type="Pfam" id="PF02558">
    <property type="entry name" value="ApbA"/>
    <property type="match status" value="1"/>
</dbReference>
<dbReference type="Gene3D" id="3.40.50.720">
    <property type="entry name" value="NAD(P)-binding Rossmann-like Domain"/>
    <property type="match status" value="1"/>
</dbReference>